<evidence type="ECO:0000313" key="2">
    <source>
        <dbReference type="Proteomes" id="UP001163324"/>
    </source>
</evidence>
<keyword evidence="2" id="KW-1185">Reference proteome</keyword>
<organism evidence="1 2">
    <name type="scientific">Trichothecium roseum</name>
    <dbReference type="NCBI Taxonomy" id="47278"/>
    <lineage>
        <taxon>Eukaryota</taxon>
        <taxon>Fungi</taxon>
        <taxon>Dikarya</taxon>
        <taxon>Ascomycota</taxon>
        <taxon>Pezizomycotina</taxon>
        <taxon>Sordariomycetes</taxon>
        <taxon>Hypocreomycetidae</taxon>
        <taxon>Hypocreales</taxon>
        <taxon>Hypocreales incertae sedis</taxon>
        <taxon>Trichothecium</taxon>
    </lineage>
</organism>
<reference evidence="1" key="1">
    <citation type="submission" date="2022-10" db="EMBL/GenBank/DDBJ databases">
        <title>Complete Genome of Trichothecium roseum strain YXFP-22015, a Plant Pathogen Isolated from Citrus.</title>
        <authorList>
            <person name="Wang Y."/>
            <person name="Zhu L."/>
        </authorList>
    </citation>
    <scope>NUCLEOTIDE SEQUENCE</scope>
    <source>
        <strain evidence="1">YXFP-22015</strain>
    </source>
</reference>
<sequence length="576" mass="65813">MRWYRAVSALGALATTVAAGDDRANILFILTDDQDSLMDSLDFMPSVQKHIAAKGVSFERHYCTVSLCCPSRVNLWTGQLAHNTNVTNVKPPGGGYPKIVENGYNDENIHVWMQQSGYNTYYTGKLYNFHNTTNYNKPAAKGFNESEFLLDPYTYQYYNFTSTRNAEEPINRQGIYSPDHTAETAYEFLSKALEHKDRPFFLTASPVAPHCEGSGFGALPPQCAERHKDLFKDYKIPRTPNFNPDDPSGVSWVAEVPKLNETEVAYNDEYQRQRLRALQSVDEMVEKLVSMLEEAGQLQNTHIIFSSDNGYHISQHRLHPGKMLSFEEDVRIPFIWRGPGIPEGETRSFPTSHTDLAPTILKIAGLPTDGHSFDGLGIDIDDTVDSRTESVGMEFWGYAIPETPLWRDPNGLPPPETGMYLRNNYKALRIEAEHYSFYYSVWCTNEAELYDMQTDPSQMHSLLKPGYEKPKAMGRDIKVLRDRLDALMLVLKSCKGETCTHPWQALHPDGSVKSLKDALSQEYDDFYQEQPKVSFEQCIGLYIPELEGPQEYNQFKQGALQHQDKRYEEFDWAFWE</sequence>
<name>A0ACC0V019_9HYPO</name>
<accession>A0ACC0V019</accession>
<gene>
    <name evidence="1" type="ORF">N3K66_005548</name>
</gene>
<evidence type="ECO:0000313" key="1">
    <source>
        <dbReference type="EMBL" id="KAI9899087.1"/>
    </source>
</evidence>
<dbReference type="EMBL" id="CM047944">
    <property type="protein sequence ID" value="KAI9899087.1"/>
    <property type="molecule type" value="Genomic_DNA"/>
</dbReference>
<comment type="caution">
    <text evidence="1">The sequence shown here is derived from an EMBL/GenBank/DDBJ whole genome shotgun (WGS) entry which is preliminary data.</text>
</comment>
<dbReference type="Proteomes" id="UP001163324">
    <property type="component" value="Chromosome 5"/>
</dbReference>
<protein>
    <submittedName>
        <fullName evidence="1">Uncharacterized protein</fullName>
    </submittedName>
</protein>
<proteinExistence type="predicted"/>